<dbReference type="OrthoDB" id="3260758at2759"/>
<comment type="caution">
    <text evidence="3">The sequence shown here is derived from an EMBL/GenBank/DDBJ whole genome shotgun (WGS) entry which is preliminary data.</text>
</comment>
<keyword evidence="2" id="KW-0812">Transmembrane</keyword>
<evidence type="ECO:0000313" key="3">
    <source>
        <dbReference type="EMBL" id="KAG0145033.1"/>
    </source>
</evidence>
<keyword evidence="4" id="KW-1185">Reference proteome</keyword>
<dbReference type="Proteomes" id="UP000886653">
    <property type="component" value="Unassembled WGS sequence"/>
</dbReference>
<evidence type="ECO:0000256" key="1">
    <source>
        <dbReference type="SAM" id="MobiDB-lite"/>
    </source>
</evidence>
<keyword evidence="2" id="KW-0472">Membrane</keyword>
<protein>
    <submittedName>
        <fullName evidence="3">Uncharacterized protein</fullName>
    </submittedName>
</protein>
<name>A0A9P6NFJ3_9BASI</name>
<dbReference type="AlphaFoldDB" id="A0A9P6NFJ3"/>
<evidence type="ECO:0000313" key="4">
    <source>
        <dbReference type="Proteomes" id="UP000886653"/>
    </source>
</evidence>
<proteinExistence type="predicted"/>
<keyword evidence="2" id="KW-1133">Transmembrane helix</keyword>
<feature type="region of interest" description="Disordered" evidence="1">
    <location>
        <begin position="70"/>
        <end position="128"/>
    </location>
</feature>
<organism evidence="3 4">
    <name type="scientific">Cronartium quercuum f. sp. fusiforme G11</name>
    <dbReference type="NCBI Taxonomy" id="708437"/>
    <lineage>
        <taxon>Eukaryota</taxon>
        <taxon>Fungi</taxon>
        <taxon>Dikarya</taxon>
        <taxon>Basidiomycota</taxon>
        <taxon>Pucciniomycotina</taxon>
        <taxon>Pucciniomycetes</taxon>
        <taxon>Pucciniales</taxon>
        <taxon>Coleosporiaceae</taxon>
        <taxon>Cronartium</taxon>
    </lineage>
</organism>
<accession>A0A9P6NFJ3</accession>
<dbReference type="EMBL" id="MU167284">
    <property type="protein sequence ID" value="KAG0145033.1"/>
    <property type="molecule type" value="Genomic_DNA"/>
</dbReference>
<reference evidence="3" key="1">
    <citation type="submission" date="2013-11" db="EMBL/GenBank/DDBJ databases">
        <title>Genome sequence of the fusiform rust pathogen reveals effectors for host alternation and coevolution with pine.</title>
        <authorList>
            <consortium name="DOE Joint Genome Institute"/>
            <person name="Smith K."/>
            <person name="Pendleton A."/>
            <person name="Kubisiak T."/>
            <person name="Anderson C."/>
            <person name="Salamov A."/>
            <person name="Aerts A."/>
            <person name="Riley R."/>
            <person name="Clum A."/>
            <person name="Lindquist E."/>
            <person name="Ence D."/>
            <person name="Campbell M."/>
            <person name="Kronenberg Z."/>
            <person name="Feau N."/>
            <person name="Dhillon B."/>
            <person name="Hamelin R."/>
            <person name="Burleigh J."/>
            <person name="Smith J."/>
            <person name="Yandell M."/>
            <person name="Nelson C."/>
            <person name="Grigoriev I."/>
            <person name="Davis J."/>
        </authorList>
    </citation>
    <scope>NUCLEOTIDE SEQUENCE</scope>
    <source>
        <strain evidence="3">G11</strain>
    </source>
</reference>
<sequence>MDPELIPIYLVVSLAASLFIYFLFRYLQSYRLKKKNLRQGIGRGVAGIQTSVRRVAVPPEIMERIRRGEEVSAEEITRAQERMAAKTKAEDASGPSKPASKVNDDWLSPSATSKRSKNPVASRKNRAK</sequence>
<evidence type="ECO:0000256" key="2">
    <source>
        <dbReference type="SAM" id="Phobius"/>
    </source>
</evidence>
<feature type="compositionally biased region" description="Basic and acidic residues" evidence="1">
    <location>
        <begin position="70"/>
        <end position="91"/>
    </location>
</feature>
<feature type="transmembrane region" description="Helical" evidence="2">
    <location>
        <begin position="6"/>
        <end position="27"/>
    </location>
</feature>
<gene>
    <name evidence="3" type="ORF">CROQUDRAFT_591535</name>
</gene>